<reference evidence="2" key="1">
    <citation type="journal article" date="2020" name="Stud. Mycol.">
        <title>101 Dothideomycetes genomes: a test case for predicting lifestyles and emergence of pathogens.</title>
        <authorList>
            <person name="Haridas S."/>
            <person name="Albert R."/>
            <person name="Binder M."/>
            <person name="Bloem J."/>
            <person name="Labutti K."/>
            <person name="Salamov A."/>
            <person name="Andreopoulos B."/>
            <person name="Baker S."/>
            <person name="Barry K."/>
            <person name="Bills G."/>
            <person name="Bluhm B."/>
            <person name="Cannon C."/>
            <person name="Castanera R."/>
            <person name="Culley D."/>
            <person name="Daum C."/>
            <person name="Ezra D."/>
            <person name="Gonzalez J."/>
            <person name="Henrissat B."/>
            <person name="Kuo A."/>
            <person name="Liang C."/>
            <person name="Lipzen A."/>
            <person name="Lutzoni F."/>
            <person name="Magnuson J."/>
            <person name="Mondo S."/>
            <person name="Nolan M."/>
            <person name="Ohm R."/>
            <person name="Pangilinan J."/>
            <person name="Park H.-J."/>
            <person name="Ramirez L."/>
            <person name="Alfaro M."/>
            <person name="Sun H."/>
            <person name="Tritt A."/>
            <person name="Yoshinaga Y."/>
            <person name="Zwiers L.-H."/>
            <person name="Turgeon B."/>
            <person name="Goodwin S."/>
            <person name="Spatafora J."/>
            <person name="Crous P."/>
            <person name="Grigoriev I."/>
        </authorList>
    </citation>
    <scope>NUCLEOTIDE SEQUENCE</scope>
    <source>
        <strain evidence="2">CBS 207.26</strain>
    </source>
</reference>
<evidence type="ECO:0000313" key="2">
    <source>
        <dbReference type="EMBL" id="KAF2190847.1"/>
    </source>
</evidence>
<proteinExistence type="predicted"/>
<protein>
    <submittedName>
        <fullName evidence="2">Uncharacterized protein</fullName>
    </submittedName>
</protein>
<evidence type="ECO:0000256" key="1">
    <source>
        <dbReference type="SAM" id="Coils"/>
    </source>
</evidence>
<gene>
    <name evidence="2" type="ORF">K469DRAFT_812049</name>
</gene>
<evidence type="ECO:0000313" key="3">
    <source>
        <dbReference type="Proteomes" id="UP000800200"/>
    </source>
</evidence>
<keyword evidence="1" id="KW-0175">Coiled coil</keyword>
<dbReference type="AlphaFoldDB" id="A0A6A6EFL7"/>
<sequence>MVLANSTVHHGDFNNTERVTDVAHIQYLDEFGQVHGQINDMLNEFNGRAVKLIEDYEKKIAALEKDFHNRVGALQEMVAKIGGKQKEVEGAKKASGGLNSLMKSTVKVQTELRGRVEKVEAKVAELEKEKADLARQNKELFSHVMPLKEDLDNQKALNAEGQAAVERLKAIRVNWTSIRDLMDRPLV</sequence>
<accession>A0A6A6EFL7</accession>
<dbReference type="Gene3D" id="1.10.287.1490">
    <property type="match status" value="1"/>
</dbReference>
<name>A0A6A6EFL7_9PEZI</name>
<dbReference type="Proteomes" id="UP000800200">
    <property type="component" value="Unassembled WGS sequence"/>
</dbReference>
<keyword evidence="3" id="KW-1185">Reference proteome</keyword>
<dbReference type="EMBL" id="ML994618">
    <property type="protein sequence ID" value="KAF2190847.1"/>
    <property type="molecule type" value="Genomic_DNA"/>
</dbReference>
<feature type="coiled-coil region" evidence="1">
    <location>
        <begin position="109"/>
        <end position="143"/>
    </location>
</feature>
<organism evidence="2 3">
    <name type="scientific">Zopfia rhizophila CBS 207.26</name>
    <dbReference type="NCBI Taxonomy" id="1314779"/>
    <lineage>
        <taxon>Eukaryota</taxon>
        <taxon>Fungi</taxon>
        <taxon>Dikarya</taxon>
        <taxon>Ascomycota</taxon>
        <taxon>Pezizomycotina</taxon>
        <taxon>Dothideomycetes</taxon>
        <taxon>Dothideomycetes incertae sedis</taxon>
        <taxon>Zopfiaceae</taxon>
        <taxon>Zopfia</taxon>
    </lineage>
</organism>